<feature type="compositionally biased region" description="Basic and acidic residues" evidence="1">
    <location>
        <begin position="26"/>
        <end position="41"/>
    </location>
</feature>
<feature type="compositionally biased region" description="Basic residues" evidence="1">
    <location>
        <begin position="72"/>
        <end position="87"/>
    </location>
</feature>
<name>A0AAD7BAC2_9AGAR</name>
<dbReference type="EMBL" id="JARKIF010000024">
    <property type="protein sequence ID" value="KAJ7615465.1"/>
    <property type="molecule type" value="Genomic_DNA"/>
</dbReference>
<protein>
    <submittedName>
        <fullName evidence="2">Uncharacterized protein</fullName>
    </submittedName>
</protein>
<feature type="region of interest" description="Disordered" evidence="1">
    <location>
        <begin position="472"/>
        <end position="500"/>
    </location>
</feature>
<organism evidence="2 3">
    <name type="scientific">Roridomyces roridus</name>
    <dbReference type="NCBI Taxonomy" id="1738132"/>
    <lineage>
        <taxon>Eukaryota</taxon>
        <taxon>Fungi</taxon>
        <taxon>Dikarya</taxon>
        <taxon>Basidiomycota</taxon>
        <taxon>Agaricomycotina</taxon>
        <taxon>Agaricomycetes</taxon>
        <taxon>Agaricomycetidae</taxon>
        <taxon>Agaricales</taxon>
        <taxon>Marasmiineae</taxon>
        <taxon>Mycenaceae</taxon>
        <taxon>Roridomyces</taxon>
    </lineage>
</organism>
<feature type="compositionally biased region" description="Polar residues" evidence="1">
    <location>
        <begin position="61"/>
        <end position="71"/>
    </location>
</feature>
<feature type="region of interest" description="Disordered" evidence="1">
    <location>
        <begin position="26"/>
        <end position="105"/>
    </location>
</feature>
<evidence type="ECO:0000313" key="2">
    <source>
        <dbReference type="EMBL" id="KAJ7615465.1"/>
    </source>
</evidence>
<evidence type="ECO:0000313" key="3">
    <source>
        <dbReference type="Proteomes" id="UP001221142"/>
    </source>
</evidence>
<dbReference type="Gene3D" id="3.60.130.30">
    <property type="match status" value="1"/>
</dbReference>
<proteinExistence type="predicted"/>
<sequence>MEDNPDFGPPIVCQHFDLQAGLIRENAERIAREDQGLHPDEDEHELELPTPPSNSPTPTSILTASSPTLSRVQKKKLKKREHEHKKRQADARLADDDPLPPTPTPSVLAKAAAASPLHVPFSATDFRSSKPRWTGLQTPLEHPLLAYARDVEFLKSHMQYADWAGEKTHAILDSTGHIIGSLIAPPLPGKAWTPVNDDATAAMRLAREEMSFPADACHHRRAYDDEQGFPAAIDGFGFGGGRTDVGNFKMSARHRRAMDKLIARPSIRRTATYGYGPFQALCYPIHSQYYRTTRELRKKHPGLRRLFPRSPFAALTANLGPHSVSPPHADHGNATDGMCLISALGHFDPDKGGHLVLWDYNLIIRFPPGCSILIPSTVVTHSNTPIQAGEERFSLIQYSAGGLFRWAANGFKSDVAWAATASEEDVAAREQARQARWATALKKFSLLKDVKMGNYAGRVRAELWAEAEAGDISDLTDVENEGGDGDDEEEEPLPKKIRCA</sequence>
<feature type="compositionally biased region" description="Acidic residues" evidence="1">
    <location>
        <begin position="472"/>
        <end position="491"/>
    </location>
</feature>
<dbReference type="Proteomes" id="UP001221142">
    <property type="component" value="Unassembled WGS sequence"/>
</dbReference>
<gene>
    <name evidence="2" type="ORF">FB45DRAFT_873539</name>
</gene>
<reference evidence="2" key="1">
    <citation type="submission" date="2023-03" db="EMBL/GenBank/DDBJ databases">
        <title>Massive genome expansion in bonnet fungi (Mycena s.s.) driven by repeated elements and novel gene families across ecological guilds.</title>
        <authorList>
            <consortium name="Lawrence Berkeley National Laboratory"/>
            <person name="Harder C.B."/>
            <person name="Miyauchi S."/>
            <person name="Viragh M."/>
            <person name="Kuo A."/>
            <person name="Thoen E."/>
            <person name="Andreopoulos B."/>
            <person name="Lu D."/>
            <person name="Skrede I."/>
            <person name="Drula E."/>
            <person name="Henrissat B."/>
            <person name="Morin E."/>
            <person name="Kohler A."/>
            <person name="Barry K."/>
            <person name="LaButti K."/>
            <person name="Morin E."/>
            <person name="Salamov A."/>
            <person name="Lipzen A."/>
            <person name="Mereny Z."/>
            <person name="Hegedus B."/>
            <person name="Baldrian P."/>
            <person name="Stursova M."/>
            <person name="Weitz H."/>
            <person name="Taylor A."/>
            <person name="Grigoriev I.V."/>
            <person name="Nagy L.G."/>
            <person name="Martin F."/>
            <person name="Kauserud H."/>
        </authorList>
    </citation>
    <scope>NUCLEOTIDE SEQUENCE</scope>
    <source>
        <strain evidence="2">9284</strain>
    </source>
</reference>
<dbReference type="AlphaFoldDB" id="A0AAD7BAC2"/>
<comment type="caution">
    <text evidence="2">The sequence shown here is derived from an EMBL/GenBank/DDBJ whole genome shotgun (WGS) entry which is preliminary data.</text>
</comment>
<keyword evidence="3" id="KW-1185">Reference proteome</keyword>
<evidence type="ECO:0000256" key="1">
    <source>
        <dbReference type="SAM" id="MobiDB-lite"/>
    </source>
</evidence>
<accession>A0AAD7BAC2</accession>